<dbReference type="RefSeq" id="WP_003619317.1">
    <property type="nucleotide sequence ID" value="NZ_BJMY01000032.1"/>
</dbReference>
<evidence type="ECO:0008006" key="3">
    <source>
        <dbReference type="Google" id="ProtNLM"/>
    </source>
</evidence>
<protein>
    <recommendedName>
        <fullName evidence="3">DUF1836 domain-containing protein</fullName>
    </recommendedName>
</protein>
<proteinExistence type="predicted"/>
<sequence length="173" mass="19927">MKKIARSLAGLHLPRYQELPQMGLYLEQTATYINEALAPLENVHLTSSMVSNYVKHDLIASPKKKLYSRQQIAELVFIAVSKNVLSLADLCEALKLQRSNYDTETAYNYMVDELENVLAYVFGFKGELTDVGHEHGEYEYGEYKTMLRNVIMTVSYKVYLDKYFAQFTGQEEE</sequence>
<comment type="caution">
    <text evidence="1">The sequence shown here is derived from an EMBL/GenBank/DDBJ whole genome shotgun (WGS) entry which is preliminary data.</text>
</comment>
<reference evidence="1" key="1">
    <citation type="submission" date="2023-04" db="EMBL/GenBank/DDBJ databases">
        <title>Draft genome sequences of Lactobacillus delbrueckii subsp. bulgaricus ME-900 and ME-901 with improved acid tolerance.</title>
        <authorList>
            <person name="Ishida T."/>
            <person name="Yamamoto E."/>
            <person name="Koizumi A."/>
            <person name="Fujiwara S."/>
            <person name="Makino S."/>
            <person name="Kano H."/>
            <person name="Kimura K."/>
        </authorList>
    </citation>
    <scope>NUCLEOTIDE SEQUENCE</scope>
    <source>
        <strain evidence="1">ME-900</strain>
    </source>
</reference>
<dbReference type="InterPro" id="IPR014975">
    <property type="entry name" value="DUF1836"/>
</dbReference>
<gene>
    <name evidence="1" type="ORF">ME0900_06360</name>
</gene>
<dbReference type="AlphaFoldDB" id="A0AAV5PEV3"/>
<dbReference type="PANTHER" id="PTHR40056">
    <property type="entry name" value="HYPOTHETICAL CYTOSOLIC PROTEIN"/>
    <property type="match status" value="1"/>
</dbReference>
<organism evidence="1 2">
    <name type="scientific">Lactobacillus delbrueckii subsp. bulgaricus</name>
    <dbReference type="NCBI Taxonomy" id="1585"/>
    <lineage>
        <taxon>Bacteria</taxon>
        <taxon>Bacillati</taxon>
        <taxon>Bacillota</taxon>
        <taxon>Bacilli</taxon>
        <taxon>Lactobacillales</taxon>
        <taxon>Lactobacillaceae</taxon>
        <taxon>Lactobacillus</taxon>
    </lineage>
</organism>
<dbReference type="EMBL" id="BSWK01000006">
    <property type="protein sequence ID" value="GMB86263.1"/>
    <property type="molecule type" value="Genomic_DNA"/>
</dbReference>
<accession>A0AAV5PEV3</accession>
<evidence type="ECO:0000313" key="1">
    <source>
        <dbReference type="EMBL" id="GMB86263.1"/>
    </source>
</evidence>
<dbReference type="Proteomes" id="UP001165243">
    <property type="component" value="Unassembled WGS sequence"/>
</dbReference>
<dbReference type="PANTHER" id="PTHR40056:SF1">
    <property type="entry name" value="DUF1836 DOMAIN-CONTAINING PROTEIN"/>
    <property type="match status" value="1"/>
</dbReference>
<dbReference type="SMR" id="A0AAV5PEV3"/>
<name>A0AAV5PEV3_LACDE</name>
<evidence type="ECO:0000313" key="2">
    <source>
        <dbReference type="Proteomes" id="UP001165243"/>
    </source>
</evidence>
<dbReference type="Pfam" id="PF08876">
    <property type="entry name" value="DUF1836"/>
    <property type="match status" value="1"/>
</dbReference>